<dbReference type="PANTHER" id="PTHR47255:SF4">
    <property type="entry name" value="GATA ZINC FINGER DOMAIN-CONTAINING PROTEIN 12"/>
    <property type="match status" value="1"/>
</dbReference>
<evidence type="ECO:0000256" key="3">
    <source>
        <dbReference type="ARBA" id="ARBA00022833"/>
    </source>
</evidence>
<accession>A0A834U1S1</accession>
<dbReference type="InterPro" id="IPR052138">
    <property type="entry name" value="GATA_ZnFinger_Domain"/>
</dbReference>
<gene>
    <name evidence="10" type="ORF">G2W53_012803</name>
</gene>
<keyword evidence="4" id="KW-0805">Transcription regulation</keyword>
<dbReference type="GO" id="GO:0043565">
    <property type="term" value="F:sequence-specific DNA binding"/>
    <property type="evidence" value="ECO:0007669"/>
    <property type="project" value="InterPro"/>
</dbReference>
<keyword evidence="11" id="KW-1185">Reference proteome</keyword>
<reference evidence="10" key="1">
    <citation type="submission" date="2020-09" db="EMBL/GenBank/DDBJ databases">
        <title>Genome-Enabled Discovery of Anthraquinone Biosynthesis in Senna tora.</title>
        <authorList>
            <person name="Kang S.-H."/>
            <person name="Pandey R.P."/>
            <person name="Lee C.-M."/>
            <person name="Sim J.-S."/>
            <person name="Jeong J.-T."/>
            <person name="Choi B.-S."/>
            <person name="Jung M."/>
            <person name="Ginzburg D."/>
            <person name="Zhao K."/>
            <person name="Won S.Y."/>
            <person name="Oh T.-J."/>
            <person name="Yu Y."/>
            <person name="Kim N.-H."/>
            <person name="Lee O.R."/>
            <person name="Lee T.-H."/>
            <person name="Bashyal P."/>
            <person name="Kim T.-S."/>
            <person name="Lee W.-H."/>
            <person name="Kawkins C."/>
            <person name="Kim C.-K."/>
            <person name="Kim J.S."/>
            <person name="Ahn B.O."/>
            <person name="Rhee S.Y."/>
            <person name="Sohng J.K."/>
        </authorList>
    </citation>
    <scope>NUCLEOTIDE SEQUENCE</scope>
    <source>
        <tissue evidence="10">Leaf</tissue>
    </source>
</reference>
<feature type="region of interest" description="Disordered" evidence="8">
    <location>
        <begin position="168"/>
        <end position="219"/>
    </location>
</feature>
<comment type="caution">
    <text evidence="10">The sequence shown here is derived from an EMBL/GenBank/DDBJ whole genome shotgun (WGS) entry which is preliminary data.</text>
</comment>
<dbReference type="Pfam" id="PF00320">
    <property type="entry name" value="GATA"/>
    <property type="match status" value="1"/>
</dbReference>
<dbReference type="EMBL" id="JAAIUW010000005">
    <property type="protein sequence ID" value="KAF7830470.1"/>
    <property type="molecule type" value="Genomic_DNA"/>
</dbReference>
<proteinExistence type="predicted"/>
<dbReference type="PROSITE" id="PS50114">
    <property type="entry name" value="GATA_ZN_FINGER_2"/>
    <property type="match status" value="1"/>
</dbReference>
<dbReference type="SUPFAM" id="SSF57716">
    <property type="entry name" value="Glucocorticoid receptor-like (DNA-binding domain)"/>
    <property type="match status" value="1"/>
</dbReference>
<evidence type="ECO:0000256" key="1">
    <source>
        <dbReference type="ARBA" id="ARBA00022723"/>
    </source>
</evidence>
<sequence>MTSVSFNPLTSSSTSDDDHQNHLFMSPNSTLENGGVVLHGGSSNSMEDGHNLGGREEEEISRRGEYEESAKWMSSKMRLMRKMMTPNTANPPKPSNNINNTPTFQTHDHHKFQTTPSSHHRITTTATRVCADCNTTTTPLWRGGPKGPKSLCNACGIRQRKARRALMAEGGGNPNYSRVNSKEKKGSRGNHFVQFKNKWKGTTSQGSDRRNNVNINNNNNNNGFKDFGFGFSSNGNGNGNGSAVDHQVFPRDDVAEAALLLMDLSCAFLPI</sequence>
<dbReference type="Gene3D" id="3.30.50.10">
    <property type="entry name" value="Erythroid Transcription Factor GATA-1, subunit A"/>
    <property type="match status" value="1"/>
</dbReference>
<dbReference type="PANTHER" id="PTHR47255">
    <property type="entry name" value="GATA TRANSCRIPTION FACTOR 22-RELATED"/>
    <property type="match status" value="1"/>
</dbReference>
<dbReference type="InterPro" id="IPR000679">
    <property type="entry name" value="Znf_GATA"/>
</dbReference>
<evidence type="ECO:0000313" key="10">
    <source>
        <dbReference type="EMBL" id="KAF7830470.1"/>
    </source>
</evidence>
<keyword evidence="2 7" id="KW-0863">Zinc-finger</keyword>
<dbReference type="InterPro" id="IPR013088">
    <property type="entry name" value="Znf_NHR/GATA"/>
</dbReference>
<dbReference type="Proteomes" id="UP000634136">
    <property type="component" value="Unassembled WGS sequence"/>
</dbReference>
<evidence type="ECO:0000259" key="9">
    <source>
        <dbReference type="PROSITE" id="PS50114"/>
    </source>
</evidence>
<keyword evidence="3" id="KW-0862">Zinc</keyword>
<keyword evidence="6" id="KW-0804">Transcription</keyword>
<evidence type="ECO:0000256" key="4">
    <source>
        <dbReference type="ARBA" id="ARBA00023015"/>
    </source>
</evidence>
<dbReference type="GO" id="GO:0006355">
    <property type="term" value="P:regulation of DNA-templated transcription"/>
    <property type="evidence" value="ECO:0007669"/>
    <property type="project" value="InterPro"/>
</dbReference>
<organism evidence="10 11">
    <name type="scientific">Senna tora</name>
    <dbReference type="NCBI Taxonomy" id="362788"/>
    <lineage>
        <taxon>Eukaryota</taxon>
        <taxon>Viridiplantae</taxon>
        <taxon>Streptophyta</taxon>
        <taxon>Embryophyta</taxon>
        <taxon>Tracheophyta</taxon>
        <taxon>Spermatophyta</taxon>
        <taxon>Magnoliopsida</taxon>
        <taxon>eudicotyledons</taxon>
        <taxon>Gunneridae</taxon>
        <taxon>Pentapetalae</taxon>
        <taxon>rosids</taxon>
        <taxon>fabids</taxon>
        <taxon>Fabales</taxon>
        <taxon>Fabaceae</taxon>
        <taxon>Caesalpinioideae</taxon>
        <taxon>Cassia clade</taxon>
        <taxon>Senna</taxon>
    </lineage>
</organism>
<dbReference type="SMART" id="SM00401">
    <property type="entry name" value="ZnF_GATA"/>
    <property type="match status" value="1"/>
</dbReference>
<dbReference type="AlphaFoldDB" id="A0A834U1S1"/>
<feature type="compositionally biased region" description="Polar residues" evidence="8">
    <location>
        <begin position="1"/>
        <end position="14"/>
    </location>
</feature>
<evidence type="ECO:0000256" key="6">
    <source>
        <dbReference type="ARBA" id="ARBA00023163"/>
    </source>
</evidence>
<evidence type="ECO:0000256" key="7">
    <source>
        <dbReference type="PROSITE-ProRule" id="PRU00094"/>
    </source>
</evidence>
<evidence type="ECO:0000256" key="8">
    <source>
        <dbReference type="SAM" id="MobiDB-lite"/>
    </source>
</evidence>
<feature type="domain" description="GATA-type" evidence="9">
    <location>
        <begin position="124"/>
        <end position="160"/>
    </location>
</feature>
<evidence type="ECO:0000256" key="5">
    <source>
        <dbReference type="ARBA" id="ARBA00023125"/>
    </source>
</evidence>
<dbReference type="GO" id="GO:0008270">
    <property type="term" value="F:zinc ion binding"/>
    <property type="evidence" value="ECO:0007669"/>
    <property type="project" value="UniProtKB-KW"/>
</dbReference>
<name>A0A834U1S1_9FABA</name>
<keyword evidence="1" id="KW-0479">Metal-binding</keyword>
<evidence type="ECO:0000313" key="11">
    <source>
        <dbReference type="Proteomes" id="UP000634136"/>
    </source>
</evidence>
<evidence type="ECO:0000256" key="2">
    <source>
        <dbReference type="ARBA" id="ARBA00022771"/>
    </source>
</evidence>
<feature type="compositionally biased region" description="Basic and acidic residues" evidence="8">
    <location>
        <begin position="47"/>
        <end position="69"/>
    </location>
</feature>
<keyword evidence="5" id="KW-0238">DNA-binding</keyword>
<feature type="region of interest" description="Disordered" evidence="8">
    <location>
        <begin position="1"/>
        <end position="69"/>
    </location>
</feature>
<dbReference type="PROSITE" id="PS00344">
    <property type="entry name" value="GATA_ZN_FINGER_1"/>
    <property type="match status" value="1"/>
</dbReference>
<dbReference type="OrthoDB" id="2162994at2759"/>
<protein>
    <submittedName>
        <fullName evidence="10">Putative GATA transcription factor 22</fullName>
    </submittedName>
</protein>
<dbReference type="CDD" id="cd00202">
    <property type="entry name" value="ZnF_GATA"/>
    <property type="match status" value="1"/>
</dbReference>